<protein>
    <submittedName>
        <fullName evidence="1">Uncharacterized protein</fullName>
    </submittedName>
</protein>
<accession>A0A7M3MF93</accession>
<name>A0A7M3MF93_9BACT</name>
<evidence type="ECO:0000313" key="1">
    <source>
        <dbReference type="EMBL" id="TVM17297.1"/>
    </source>
</evidence>
<dbReference type="RefSeq" id="WP_144302875.1">
    <property type="nucleotide sequence ID" value="NZ_QMIE01000007.1"/>
</dbReference>
<dbReference type="Proteomes" id="UP000448292">
    <property type="component" value="Unassembled WGS sequence"/>
</dbReference>
<gene>
    <name evidence="1" type="ORF">DPQ33_08915</name>
</gene>
<dbReference type="OrthoDB" id="5458650at2"/>
<comment type="caution">
    <text evidence="1">The sequence shown here is derived from an EMBL/GenBank/DDBJ whole genome shotgun (WGS) entry which is preliminary data.</text>
</comment>
<proteinExistence type="predicted"/>
<dbReference type="Gene3D" id="3.30.700.10">
    <property type="entry name" value="Glycoprotein, Type 4 Pilin"/>
    <property type="match status" value="1"/>
</dbReference>
<sequence>MKISPKKHFVLQLLLLGALFLLYTAVFFAQRGAPVKAEWWVRDVLICKEEVAKTFSPDKKKIIVIAGSNVLLSLDSKLMSQLVGIPVLNLATHGALEISFYRRLLEQHYNPGDIVILPLEASHYFRTSLYSDWFVNNILAWGAAYFDDLSPLEQLEFMFHTPPERVLDGVLAAFSEDSKLKDADNIRTLFRKNTGDQKPNHFRYSYQWLNRQGEFIVDLPPTRRVRNLQRGKDYPYGRGSISDHFLSEYEKIQDLVSKHDGRLILTWPIMLRNPRFDLEKARDQAKVDAFVDDLKKCDIDILYPAALFQFGFHFFYDTESHANRKGAILRTVNLAACVSQDLHGQDWGLDWDEALDVVKVEELAVAPLLKQDKYPLFAMRYYDFRSIRKALQAYKEKYGSYPVSSGGWDGVKTLWGKEGKDWIPGLVPEFLPALPRDPRGNDNPTEQYLYKSDGIDYKLLAHRAEDSFAVRQVLPSLADPRRELAYGIWTSGAAHW</sequence>
<dbReference type="AlphaFoldDB" id="A0A7M3MF93"/>
<organism evidence="1 2">
    <name type="scientific">Oceanidesulfovibrio indonesiensis</name>
    <dbReference type="NCBI Taxonomy" id="54767"/>
    <lineage>
        <taxon>Bacteria</taxon>
        <taxon>Pseudomonadati</taxon>
        <taxon>Thermodesulfobacteriota</taxon>
        <taxon>Desulfovibrionia</taxon>
        <taxon>Desulfovibrionales</taxon>
        <taxon>Desulfovibrionaceae</taxon>
        <taxon>Oceanidesulfovibrio</taxon>
    </lineage>
</organism>
<evidence type="ECO:0000313" key="2">
    <source>
        <dbReference type="Proteomes" id="UP000448292"/>
    </source>
</evidence>
<reference evidence="1 2" key="1">
    <citation type="submission" date="2018-06" db="EMBL/GenBank/DDBJ databases">
        <title>Complete genome of Desulfovibrio indonesiensis P37SLT.</title>
        <authorList>
            <person name="Crispim J.S."/>
            <person name="Vidigal P.M.P."/>
            <person name="Silva L.C.F."/>
            <person name="Laguardia C.N."/>
            <person name="Araujo L.C."/>
            <person name="Dias R.S."/>
            <person name="Sousa M.P."/>
            <person name="Paula S.O."/>
            <person name="Silva C."/>
        </authorList>
    </citation>
    <scope>NUCLEOTIDE SEQUENCE [LARGE SCALE GENOMIC DNA]</scope>
    <source>
        <strain evidence="1 2">P37SLT</strain>
    </source>
</reference>
<dbReference type="EMBL" id="QMIE01000007">
    <property type="protein sequence ID" value="TVM17297.1"/>
    <property type="molecule type" value="Genomic_DNA"/>
</dbReference>
<keyword evidence="2" id="KW-1185">Reference proteome</keyword>